<dbReference type="EMBL" id="AVOT02050180">
    <property type="protein sequence ID" value="MBW0545285.1"/>
    <property type="molecule type" value="Genomic_DNA"/>
</dbReference>
<dbReference type="AlphaFoldDB" id="A0A9Q3FWQ2"/>
<name>A0A9Q3FWQ2_9BASI</name>
<feature type="region of interest" description="Disordered" evidence="1">
    <location>
        <begin position="51"/>
        <end position="76"/>
    </location>
</feature>
<reference evidence="2" key="1">
    <citation type="submission" date="2021-03" db="EMBL/GenBank/DDBJ databases">
        <title>Draft genome sequence of rust myrtle Austropuccinia psidii MF-1, a brazilian biotype.</title>
        <authorList>
            <person name="Quecine M.C."/>
            <person name="Pachon D.M.R."/>
            <person name="Bonatelli M.L."/>
            <person name="Correr F.H."/>
            <person name="Franceschini L.M."/>
            <person name="Leite T.F."/>
            <person name="Margarido G.R.A."/>
            <person name="Almeida C.A."/>
            <person name="Ferrarezi J.A."/>
            <person name="Labate C.A."/>
        </authorList>
    </citation>
    <scope>NUCLEOTIDE SEQUENCE</scope>
    <source>
        <strain evidence="2">MF-1</strain>
    </source>
</reference>
<evidence type="ECO:0000256" key="1">
    <source>
        <dbReference type="SAM" id="MobiDB-lite"/>
    </source>
</evidence>
<gene>
    <name evidence="2" type="ORF">O181_085000</name>
</gene>
<keyword evidence="3" id="KW-1185">Reference proteome</keyword>
<dbReference type="Proteomes" id="UP000765509">
    <property type="component" value="Unassembled WGS sequence"/>
</dbReference>
<evidence type="ECO:0000313" key="2">
    <source>
        <dbReference type="EMBL" id="MBW0545285.1"/>
    </source>
</evidence>
<organism evidence="2 3">
    <name type="scientific">Austropuccinia psidii MF-1</name>
    <dbReference type="NCBI Taxonomy" id="1389203"/>
    <lineage>
        <taxon>Eukaryota</taxon>
        <taxon>Fungi</taxon>
        <taxon>Dikarya</taxon>
        <taxon>Basidiomycota</taxon>
        <taxon>Pucciniomycotina</taxon>
        <taxon>Pucciniomycetes</taxon>
        <taxon>Pucciniales</taxon>
        <taxon>Sphaerophragmiaceae</taxon>
        <taxon>Austropuccinia</taxon>
    </lineage>
</organism>
<sequence length="169" mass="18963">MHLPKVQFTNQDGQQIQGVLVSQSTRSRHWASASQTDGCSMHVSTRILISDNSSNNNSQVSRNESESSHSSSTHQNTASELSKVTLSFMAWLHLSCELSHQQSWLARQYLVQLIQSLQPSKIGIDVTKNLPVDIQTICKRLQLTPQLEKRICCPKCYCLYDSDLAPSEC</sequence>
<proteinExistence type="predicted"/>
<evidence type="ECO:0000313" key="3">
    <source>
        <dbReference type="Proteomes" id="UP000765509"/>
    </source>
</evidence>
<protein>
    <submittedName>
        <fullName evidence="2">Uncharacterized protein</fullName>
    </submittedName>
</protein>
<comment type="caution">
    <text evidence="2">The sequence shown here is derived from an EMBL/GenBank/DDBJ whole genome shotgun (WGS) entry which is preliminary data.</text>
</comment>
<dbReference type="OrthoDB" id="2518563at2759"/>
<accession>A0A9Q3FWQ2</accession>